<evidence type="ECO:0000259" key="3">
    <source>
        <dbReference type="Pfam" id="PF13115"/>
    </source>
</evidence>
<dbReference type="Proteomes" id="UP000199334">
    <property type="component" value="Unassembled WGS sequence"/>
</dbReference>
<reference evidence="4 5" key="1">
    <citation type="submission" date="2016-10" db="EMBL/GenBank/DDBJ databases">
        <authorList>
            <person name="de Groot N.N."/>
        </authorList>
    </citation>
    <scope>NUCLEOTIDE SEQUENCE [LARGE SCALE GENOMIC DNA]</scope>
    <source>
        <strain evidence="4 5">CGMCC 1.3442</strain>
    </source>
</reference>
<dbReference type="InterPro" id="IPR013783">
    <property type="entry name" value="Ig-like_fold"/>
</dbReference>
<gene>
    <name evidence="4" type="ORF">SAMN05216498_2001</name>
</gene>
<keyword evidence="5" id="KW-1185">Reference proteome</keyword>
<keyword evidence="2" id="KW-0732">Signal</keyword>
<sequence length="146" mass="16472">MKRFLFLLIIGALTVLVACGDQSESQPEENMEHDNHGNHEEETDDSLIPLKVDVLVEDEVQLGEVTLQARVTHDGEPVSEADEVNFEVWEVDHEDDSKTVEASYTEDGIYEATFTFEETGSYEMYAHVTAKAQHTMPKKAIEVVEE</sequence>
<dbReference type="PROSITE" id="PS51257">
    <property type="entry name" value="PROKAR_LIPOPROTEIN"/>
    <property type="match status" value="1"/>
</dbReference>
<dbReference type="Pfam" id="PF13115">
    <property type="entry name" value="YtkA"/>
    <property type="match status" value="1"/>
</dbReference>
<feature type="compositionally biased region" description="Basic and acidic residues" evidence="1">
    <location>
        <begin position="30"/>
        <end position="40"/>
    </location>
</feature>
<dbReference type="RefSeq" id="WP_176752988.1">
    <property type="nucleotide sequence ID" value="NZ_BJVZ01000021.1"/>
</dbReference>
<organism evidence="4 5">
    <name type="scientific">Tenuibacillus multivorans</name>
    <dbReference type="NCBI Taxonomy" id="237069"/>
    <lineage>
        <taxon>Bacteria</taxon>
        <taxon>Bacillati</taxon>
        <taxon>Bacillota</taxon>
        <taxon>Bacilli</taxon>
        <taxon>Bacillales</taxon>
        <taxon>Bacillaceae</taxon>
        <taxon>Tenuibacillus</taxon>
    </lineage>
</organism>
<dbReference type="EMBL" id="FNIG01000004">
    <property type="protein sequence ID" value="SDN34749.1"/>
    <property type="molecule type" value="Genomic_DNA"/>
</dbReference>
<evidence type="ECO:0000256" key="2">
    <source>
        <dbReference type="SAM" id="SignalP"/>
    </source>
</evidence>
<feature type="region of interest" description="Disordered" evidence="1">
    <location>
        <begin position="24"/>
        <end position="45"/>
    </location>
</feature>
<dbReference type="Gene3D" id="2.60.40.10">
    <property type="entry name" value="Immunoglobulins"/>
    <property type="match status" value="1"/>
</dbReference>
<dbReference type="InterPro" id="IPR032693">
    <property type="entry name" value="YtkA-like_dom"/>
</dbReference>
<name>A0A1H0AMX2_9BACI</name>
<evidence type="ECO:0000313" key="5">
    <source>
        <dbReference type="Proteomes" id="UP000199334"/>
    </source>
</evidence>
<protein>
    <submittedName>
        <fullName evidence="4">YtkA-like</fullName>
    </submittedName>
</protein>
<dbReference type="AlphaFoldDB" id="A0A1H0AMX2"/>
<evidence type="ECO:0000256" key="1">
    <source>
        <dbReference type="SAM" id="MobiDB-lite"/>
    </source>
</evidence>
<dbReference type="STRING" id="237069.SAMN05216498_2001"/>
<proteinExistence type="predicted"/>
<evidence type="ECO:0000313" key="4">
    <source>
        <dbReference type="EMBL" id="SDN34749.1"/>
    </source>
</evidence>
<feature type="domain" description="YtkA-like" evidence="3">
    <location>
        <begin position="49"/>
        <end position="127"/>
    </location>
</feature>
<feature type="signal peptide" evidence="2">
    <location>
        <begin position="1"/>
        <end position="20"/>
    </location>
</feature>
<accession>A0A1H0AMX2</accession>
<feature type="chain" id="PRO_5039364039" evidence="2">
    <location>
        <begin position="21"/>
        <end position="146"/>
    </location>
</feature>